<dbReference type="EMBL" id="DXIE01000028">
    <property type="protein sequence ID" value="HIV62027.1"/>
    <property type="molecule type" value="Genomic_DNA"/>
</dbReference>
<dbReference type="InterPro" id="IPR025669">
    <property type="entry name" value="AAA_dom"/>
</dbReference>
<reference evidence="6" key="1">
    <citation type="journal article" date="2021" name="PeerJ">
        <title>Extensive microbial diversity within the chicken gut microbiome revealed by metagenomics and culture.</title>
        <authorList>
            <person name="Gilroy R."/>
            <person name="Ravi A."/>
            <person name="Getino M."/>
            <person name="Pursley I."/>
            <person name="Horton D.L."/>
            <person name="Alikhan N.F."/>
            <person name="Baker D."/>
            <person name="Gharbi K."/>
            <person name="Hall N."/>
            <person name="Watson M."/>
            <person name="Adriaenssens E.M."/>
            <person name="Foster-Nyarko E."/>
            <person name="Jarju S."/>
            <person name="Secka A."/>
            <person name="Antonio M."/>
            <person name="Oren A."/>
            <person name="Chaudhuri R.R."/>
            <person name="La Ragione R."/>
            <person name="Hildebrand F."/>
            <person name="Pallen M.J."/>
        </authorList>
    </citation>
    <scope>NUCLEOTIDE SEQUENCE</scope>
    <source>
        <strain evidence="6">CHK193-4272</strain>
    </source>
</reference>
<proteinExistence type="inferred from homology"/>
<comment type="caution">
    <text evidence="6">The sequence shown here is derived from an EMBL/GenBank/DDBJ whole genome shotgun (WGS) entry which is preliminary data.</text>
</comment>
<dbReference type="Proteomes" id="UP000886808">
    <property type="component" value="Unassembled WGS sequence"/>
</dbReference>
<accession>A0A9D1PHB6</accession>
<dbReference type="PIRSF" id="PIRSF009320">
    <property type="entry name" value="Nuc_binding_HP_1000"/>
    <property type="match status" value="1"/>
</dbReference>
<evidence type="ECO:0000313" key="6">
    <source>
        <dbReference type="EMBL" id="HIV62027.1"/>
    </source>
</evidence>
<dbReference type="AlphaFoldDB" id="A0A9D1PHB6"/>
<evidence type="ECO:0000313" key="7">
    <source>
        <dbReference type="Proteomes" id="UP000886808"/>
    </source>
</evidence>
<feature type="domain" description="AAA" evidence="5">
    <location>
        <begin position="3"/>
        <end position="174"/>
    </location>
</feature>
<dbReference type="SUPFAM" id="SSF52540">
    <property type="entry name" value="P-loop containing nucleoside triphosphate hydrolases"/>
    <property type="match status" value="1"/>
</dbReference>
<sequence>MPEVIAITNQKGGVGKTTTSAALIASLYERGKKVLAIDLDPQGNLGFSLGVDIENTHTLYEVFKKQITIEQAICKTEYCDLLASNILLSGVELEFNKAGREYMLKSELNHISKNYDYIIIDTPPALNLLTVNAYVASNKLIIPMAPEILSLLGVTQIKETIETVKQYYNPNLEVLGILLNKFNARLNLNREVLEMSQQIATQLNTKVFTSRIRQSVSVAEAPAHGESVITYAPNSKPSADFISLTDEIVNLCEKK</sequence>
<comment type="catalytic activity">
    <reaction evidence="2">
        <text>ATP + H2O = ADP + phosphate + H(+)</text>
        <dbReference type="Rhea" id="RHEA:13065"/>
        <dbReference type="ChEBI" id="CHEBI:15377"/>
        <dbReference type="ChEBI" id="CHEBI:15378"/>
        <dbReference type="ChEBI" id="CHEBI:30616"/>
        <dbReference type="ChEBI" id="CHEBI:43474"/>
        <dbReference type="ChEBI" id="CHEBI:456216"/>
    </reaction>
</comment>
<evidence type="ECO:0000256" key="1">
    <source>
        <dbReference type="ARBA" id="ARBA00006976"/>
    </source>
</evidence>
<dbReference type="PANTHER" id="PTHR13696:SF99">
    <property type="entry name" value="COBYRINIC ACID AC-DIAMIDE SYNTHASE"/>
    <property type="match status" value="1"/>
</dbReference>
<dbReference type="Pfam" id="PF13614">
    <property type="entry name" value="AAA_31"/>
    <property type="match status" value="1"/>
</dbReference>
<reference evidence="6" key="2">
    <citation type="submission" date="2021-04" db="EMBL/GenBank/DDBJ databases">
        <authorList>
            <person name="Gilroy R."/>
        </authorList>
    </citation>
    <scope>NUCLEOTIDE SEQUENCE</scope>
    <source>
        <strain evidence="6">CHK193-4272</strain>
    </source>
</reference>
<comment type="subunit">
    <text evidence="3">Dimerizes in the presence of ATP but not ADP; ATP-binding is required for double-stranded (ds)DNA-binding. Interacts with DnaA.</text>
</comment>
<protein>
    <recommendedName>
        <fullName evidence="4">Sporulation initiation inhibitor protein Soj</fullName>
    </recommendedName>
</protein>
<organism evidence="6 7">
    <name type="scientific">Candidatus Butyricicoccus avistercoris</name>
    <dbReference type="NCBI Taxonomy" id="2838518"/>
    <lineage>
        <taxon>Bacteria</taxon>
        <taxon>Bacillati</taxon>
        <taxon>Bacillota</taxon>
        <taxon>Clostridia</taxon>
        <taxon>Eubacteriales</taxon>
        <taxon>Butyricicoccaceae</taxon>
        <taxon>Butyricicoccus</taxon>
    </lineage>
</organism>
<dbReference type="CDD" id="cd02042">
    <property type="entry name" value="ParAB_family"/>
    <property type="match status" value="1"/>
</dbReference>
<evidence type="ECO:0000256" key="2">
    <source>
        <dbReference type="ARBA" id="ARBA00049360"/>
    </source>
</evidence>
<evidence type="ECO:0000256" key="4">
    <source>
        <dbReference type="ARBA" id="ARBA00071824"/>
    </source>
</evidence>
<evidence type="ECO:0000256" key="3">
    <source>
        <dbReference type="ARBA" id="ARBA00062323"/>
    </source>
</evidence>
<dbReference type="InterPro" id="IPR027417">
    <property type="entry name" value="P-loop_NTPase"/>
</dbReference>
<dbReference type="FunFam" id="3.40.50.300:FF:000285">
    <property type="entry name" value="Sporulation initiation inhibitor Soj"/>
    <property type="match status" value="1"/>
</dbReference>
<comment type="similarity">
    <text evidence="1">Belongs to the ParA family.</text>
</comment>
<name>A0A9D1PHB6_9FIRM</name>
<dbReference type="InterPro" id="IPR050678">
    <property type="entry name" value="DNA_Partitioning_ATPase"/>
</dbReference>
<dbReference type="Gene3D" id="3.40.50.300">
    <property type="entry name" value="P-loop containing nucleotide triphosphate hydrolases"/>
    <property type="match status" value="1"/>
</dbReference>
<dbReference type="PANTHER" id="PTHR13696">
    <property type="entry name" value="P-LOOP CONTAINING NUCLEOSIDE TRIPHOSPHATE HYDROLASE"/>
    <property type="match status" value="1"/>
</dbReference>
<evidence type="ECO:0000259" key="5">
    <source>
        <dbReference type="Pfam" id="PF13614"/>
    </source>
</evidence>
<gene>
    <name evidence="6" type="ORF">H9746_04155</name>
</gene>